<reference evidence="2 3" key="1">
    <citation type="submission" date="2020-08" db="EMBL/GenBank/DDBJ databases">
        <title>Genomic Encyclopedia of Type Strains, Phase III (KMG-III): the genomes of soil and plant-associated and newly described type strains.</title>
        <authorList>
            <person name="Whitman W."/>
        </authorList>
    </citation>
    <scope>NUCLEOTIDE SEQUENCE [LARGE SCALE GENOMIC DNA]</scope>
    <source>
        <strain evidence="2 3">CECT 3303</strain>
    </source>
</reference>
<dbReference type="Gene3D" id="3.40.50.1860">
    <property type="match status" value="1"/>
</dbReference>
<evidence type="ECO:0000313" key="3">
    <source>
        <dbReference type="Proteomes" id="UP000562352"/>
    </source>
</evidence>
<keyword evidence="3" id="KW-1185">Reference proteome</keyword>
<organism evidence="2 3">
    <name type="scientific">Planomonospora venezuelensis</name>
    <dbReference type="NCBI Taxonomy" id="1999"/>
    <lineage>
        <taxon>Bacteria</taxon>
        <taxon>Bacillati</taxon>
        <taxon>Actinomycetota</taxon>
        <taxon>Actinomycetes</taxon>
        <taxon>Streptosporangiales</taxon>
        <taxon>Streptosporangiaceae</taxon>
        <taxon>Planomonospora</taxon>
    </lineage>
</organism>
<evidence type="ECO:0000256" key="1">
    <source>
        <dbReference type="SAM" id="MobiDB-lite"/>
    </source>
</evidence>
<proteinExistence type="predicted"/>
<dbReference type="Proteomes" id="UP000562352">
    <property type="component" value="Unassembled WGS sequence"/>
</dbReference>
<sequence>MSQASTGIFDSGAGGLTVAGAAVDRPPPASPLHPAGTVRRPYGPEPIAQVRPCAPEATGHLAGHGVGVPVTACNGAGAATGTLRHRFRATGDTGLFAQPGRRFPGPETQEVELAAVGGSAGNGHPG</sequence>
<dbReference type="SUPFAM" id="SSF53681">
    <property type="entry name" value="Aspartate/glutamate racemase"/>
    <property type="match status" value="1"/>
</dbReference>
<comment type="caution">
    <text evidence="2">The sequence shown here is derived from an EMBL/GenBank/DDBJ whole genome shotgun (WGS) entry which is preliminary data.</text>
</comment>
<accession>A0A841D5G6</accession>
<name>A0A841D5G6_PLAVE</name>
<dbReference type="AlphaFoldDB" id="A0A841D5G6"/>
<feature type="region of interest" description="Disordered" evidence="1">
    <location>
        <begin position="17"/>
        <end position="51"/>
    </location>
</feature>
<dbReference type="EMBL" id="JACHJJ010000019">
    <property type="protein sequence ID" value="MBB5965892.1"/>
    <property type="molecule type" value="Genomic_DNA"/>
</dbReference>
<protein>
    <submittedName>
        <fullName evidence="2">Glutamate racemase</fullName>
    </submittedName>
</protein>
<dbReference type="RefSeq" id="WP_184945596.1">
    <property type="nucleotide sequence ID" value="NZ_BAAAWZ010000001.1"/>
</dbReference>
<gene>
    <name evidence="2" type="ORF">FHS22_005182</name>
</gene>
<dbReference type="GO" id="GO:0016855">
    <property type="term" value="F:racemase and epimerase activity, acting on amino acids and derivatives"/>
    <property type="evidence" value="ECO:0007669"/>
    <property type="project" value="InterPro"/>
</dbReference>
<evidence type="ECO:0000313" key="2">
    <source>
        <dbReference type="EMBL" id="MBB5965892.1"/>
    </source>
</evidence>
<dbReference type="InterPro" id="IPR001920">
    <property type="entry name" value="Asp/Glu_race"/>
</dbReference>